<organism evidence="1 2">
    <name type="scientific">Haliscomenobacter hydrossis (strain ATCC 27775 / DSM 1100 / LMG 10767 / O)</name>
    <dbReference type="NCBI Taxonomy" id="760192"/>
    <lineage>
        <taxon>Bacteria</taxon>
        <taxon>Pseudomonadati</taxon>
        <taxon>Bacteroidota</taxon>
        <taxon>Saprospiria</taxon>
        <taxon>Saprospirales</taxon>
        <taxon>Haliscomenobacteraceae</taxon>
        <taxon>Haliscomenobacter</taxon>
    </lineage>
</organism>
<reference evidence="1 2" key="1">
    <citation type="journal article" date="2011" name="Stand. Genomic Sci.">
        <title>Complete genome sequence of Haliscomenobacter hydrossis type strain (O).</title>
        <authorList>
            <consortium name="US DOE Joint Genome Institute (JGI-PGF)"/>
            <person name="Daligault H."/>
            <person name="Lapidus A."/>
            <person name="Zeytun A."/>
            <person name="Nolan M."/>
            <person name="Lucas S."/>
            <person name="Del Rio T.G."/>
            <person name="Tice H."/>
            <person name="Cheng J.F."/>
            <person name="Tapia R."/>
            <person name="Han C."/>
            <person name="Goodwin L."/>
            <person name="Pitluck S."/>
            <person name="Liolios K."/>
            <person name="Pagani I."/>
            <person name="Ivanova N."/>
            <person name="Huntemann M."/>
            <person name="Mavromatis K."/>
            <person name="Mikhailova N."/>
            <person name="Pati A."/>
            <person name="Chen A."/>
            <person name="Palaniappan K."/>
            <person name="Land M."/>
            <person name="Hauser L."/>
            <person name="Brambilla E.M."/>
            <person name="Rohde M."/>
            <person name="Verbarg S."/>
            <person name="Goker M."/>
            <person name="Bristow J."/>
            <person name="Eisen J.A."/>
            <person name="Markowitz V."/>
            <person name="Hugenholtz P."/>
            <person name="Kyrpides N.C."/>
            <person name="Klenk H.P."/>
            <person name="Woyke T."/>
        </authorList>
    </citation>
    <scope>NUCLEOTIDE SEQUENCE [LARGE SCALE GENOMIC DNA]</scope>
    <source>
        <strain evidence="2">ATCC 27775 / DSM 1100 / LMG 10767 / O</strain>
    </source>
</reference>
<keyword evidence="2" id="KW-1185">Reference proteome</keyword>
<dbReference type="eggNOG" id="ENOG50332CF">
    <property type="taxonomic scope" value="Bacteria"/>
</dbReference>
<dbReference type="EMBL" id="CP002691">
    <property type="protein sequence ID" value="AEE51088.1"/>
    <property type="molecule type" value="Genomic_DNA"/>
</dbReference>
<reference key="2">
    <citation type="submission" date="2011-04" db="EMBL/GenBank/DDBJ databases">
        <title>Complete sequence of chromosome of Haliscomenobacter hydrossis DSM 1100.</title>
        <authorList>
            <consortium name="US DOE Joint Genome Institute (JGI-PGF)"/>
            <person name="Lucas S."/>
            <person name="Han J."/>
            <person name="Lapidus A."/>
            <person name="Bruce D."/>
            <person name="Goodwin L."/>
            <person name="Pitluck S."/>
            <person name="Peters L."/>
            <person name="Kyrpides N."/>
            <person name="Mavromatis K."/>
            <person name="Ivanova N."/>
            <person name="Ovchinnikova G."/>
            <person name="Pagani I."/>
            <person name="Daligault H."/>
            <person name="Detter J.C."/>
            <person name="Han C."/>
            <person name="Land M."/>
            <person name="Hauser L."/>
            <person name="Markowitz V."/>
            <person name="Cheng J.-F."/>
            <person name="Hugenholtz P."/>
            <person name="Woyke T."/>
            <person name="Wu D."/>
            <person name="Verbarg S."/>
            <person name="Frueling A."/>
            <person name="Brambilla E."/>
            <person name="Klenk H.-P."/>
            <person name="Eisen J.A."/>
        </authorList>
    </citation>
    <scope>NUCLEOTIDE SEQUENCE</scope>
    <source>
        <strain>DSM 1100</strain>
    </source>
</reference>
<dbReference type="KEGG" id="hhy:Halhy_3228"/>
<dbReference type="Proteomes" id="UP000008461">
    <property type="component" value="Chromosome"/>
</dbReference>
<evidence type="ECO:0000313" key="2">
    <source>
        <dbReference type="Proteomes" id="UP000008461"/>
    </source>
</evidence>
<evidence type="ECO:0000313" key="1">
    <source>
        <dbReference type="EMBL" id="AEE51088.1"/>
    </source>
</evidence>
<dbReference type="OrthoDB" id="9812340at2"/>
<dbReference type="RefSeq" id="WP_013765629.1">
    <property type="nucleotide sequence ID" value="NC_015510.1"/>
</dbReference>
<evidence type="ECO:0008006" key="3">
    <source>
        <dbReference type="Google" id="ProtNLM"/>
    </source>
</evidence>
<dbReference type="AlphaFoldDB" id="F4KS01"/>
<dbReference type="InterPro" id="IPR022453">
    <property type="entry name" value="Znf_MqsA-type"/>
</dbReference>
<dbReference type="HOGENOM" id="CLU_174612_4_0_10"/>
<name>F4KS01_HALH1</name>
<protein>
    <recommendedName>
        <fullName evidence="3">Zinc finger, YgiT-type</fullName>
    </recommendedName>
</protein>
<dbReference type="CDD" id="cd12870">
    <property type="entry name" value="MqsA"/>
    <property type="match status" value="1"/>
</dbReference>
<proteinExistence type="predicted"/>
<gene>
    <name evidence="1" type="ordered locus">Halhy_3228</name>
</gene>
<dbReference type="NCBIfam" id="TIGR03831">
    <property type="entry name" value="YgiT_finger"/>
    <property type="match status" value="1"/>
</dbReference>
<sequence>MHQHIPTQCPICAGRVEQGTTTFAVDLKSGLIVVRNVPALVCTQCGEEWIEDSTAIELEQITARAKAQNSQLEVVSM</sequence>
<dbReference type="STRING" id="760192.Halhy_3228"/>
<dbReference type="Gene3D" id="3.10.20.860">
    <property type="match status" value="1"/>
</dbReference>
<accession>F4KS01</accession>